<feature type="compositionally biased region" description="Basic and acidic residues" evidence="8">
    <location>
        <begin position="515"/>
        <end position="529"/>
    </location>
</feature>
<comment type="caution">
    <text evidence="11">The sequence shown here is derived from an EMBL/GenBank/DDBJ whole genome shotgun (WGS) entry which is preliminary data.</text>
</comment>
<dbReference type="PANTHER" id="PTHR11005">
    <property type="entry name" value="LYSOSOMAL ACID LIPASE-RELATED"/>
    <property type="match status" value="1"/>
</dbReference>
<evidence type="ECO:0000256" key="3">
    <source>
        <dbReference type="ARBA" id="ARBA00022801"/>
    </source>
</evidence>
<dbReference type="AlphaFoldDB" id="A0AAN7TIP9"/>
<protein>
    <recommendedName>
        <fullName evidence="10">Partial AB-hydrolase lipase domain-containing protein</fullName>
    </recommendedName>
</protein>
<dbReference type="InterPro" id="IPR029058">
    <property type="entry name" value="AB_hydrolase_fold"/>
</dbReference>
<feature type="compositionally biased region" description="Polar residues" evidence="8">
    <location>
        <begin position="689"/>
        <end position="701"/>
    </location>
</feature>
<evidence type="ECO:0000256" key="4">
    <source>
        <dbReference type="ARBA" id="ARBA00022963"/>
    </source>
</evidence>
<feature type="region of interest" description="Disordered" evidence="8">
    <location>
        <begin position="570"/>
        <end position="596"/>
    </location>
</feature>
<name>A0AAN7TIP9_9PEZI</name>
<dbReference type="Pfam" id="PF04083">
    <property type="entry name" value="Abhydro_lipase"/>
    <property type="match status" value="1"/>
</dbReference>
<evidence type="ECO:0000256" key="9">
    <source>
        <dbReference type="SAM" id="Phobius"/>
    </source>
</evidence>
<feature type="region of interest" description="Disordered" evidence="8">
    <location>
        <begin position="471"/>
        <end position="500"/>
    </location>
</feature>
<keyword evidence="7 9" id="KW-0472">Membrane</keyword>
<sequence>MPSIPLIGRLHLYEYLALTLSFILVLLETLIRSITLLLPGPIIRFCYRSSRTAFNALSSPYSRRARNKKKAVSSPIAQAQDFVELCNLYGYYAEEHIVQTGDGYLLGLHRLGWRRGEEDQRVNSGPDSLRKKVVYLHHGLMMNSEVWVCLTEKERCLPFMLVEQGYDVWLGNNRGNKYSKKNLHHAPTSTAFWNFSMDQFAFHDIPDSINYILTTTSQPSLSYIGFSQGTAQAFATLSIHPTLNTKVDVFVALAPAMAPPGLASGVVASLCKSNPSVVFLAFGRRAMLGSTTMWGAILYPAIFAWFIDKCLLFLFGWKTANITPHQKLAAYPHLYSFTSTKSVVHWFQIIRNGTFQMYDDEVTTPLAVGNSSKYYKVAKFPTRNIKTPIVLVYGGSDSLVDINLMLAELPRHTIAKEIPKYEHLDLLWASDVDTLVFPHVLEALENYAQPSQTKYAALGWRSTNRGLLERASSRMVGSSNGSLPPGYSEDEQSMRASRSNGQVDGSVAAAFDFGLDDRPSTADGEHLDETDMEEEEHDEHDMLEQYVSTPARYMGTQHDVIDGPWQVDHEAGPSALAPQHGPAGRVRHLSPVSDTRTVVHRSMAESTEGGHRQPLQSPELSTALMTPDKKHSARKLLSPHGYQHFPSTQSGIVQADNPTSPRSPQFQTQERTPSPSSSLTAPAKRKGNEQPTSTSKIPQLHSSRARNSSPVSSTAADVNHNEDAGYKRRRMRDSLPSDGTPTVVGLSDAGKRMVSGPEGWWSSTPTSTESLRDAQATWKPAGEKVVGYRKG</sequence>
<evidence type="ECO:0000256" key="7">
    <source>
        <dbReference type="ARBA" id="ARBA00023136"/>
    </source>
</evidence>
<evidence type="ECO:0000313" key="11">
    <source>
        <dbReference type="EMBL" id="KAK5113415.1"/>
    </source>
</evidence>
<feature type="region of interest" description="Disordered" evidence="8">
    <location>
        <begin position="639"/>
        <end position="791"/>
    </location>
</feature>
<evidence type="ECO:0000259" key="10">
    <source>
        <dbReference type="Pfam" id="PF04083"/>
    </source>
</evidence>
<accession>A0AAN7TIP9</accession>
<feature type="region of interest" description="Disordered" evidence="8">
    <location>
        <begin position="514"/>
        <end position="539"/>
    </location>
</feature>
<dbReference type="FunFam" id="3.40.50.1820:FF:000095">
    <property type="entry name" value="Triglyceride lipase-cholesterol esterase"/>
    <property type="match status" value="1"/>
</dbReference>
<evidence type="ECO:0000256" key="6">
    <source>
        <dbReference type="ARBA" id="ARBA00023098"/>
    </source>
</evidence>
<dbReference type="GO" id="GO:0016042">
    <property type="term" value="P:lipid catabolic process"/>
    <property type="evidence" value="ECO:0007669"/>
    <property type="project" value="UniProtKB-KW"/>
</dbReference>
<keyword evidence="3" id="KW-0378">Hydrolase</keyword>
<dbReference type="SUPFAM" id="SSF53474">
    <property type="entry name" value="alpha/beta-Hydrolases"/>
    <property type="match status" value="1"/>
</dbReference>
<evidence type="ECO:0000313" key="12">
    <source>
        <dbReference type="Proteomes" id="UP001310890"/>
    </source>
</evidence>
<organism evidence="11 12">
    <name type="scientific">Meristemomyces frigidus</name>
    <dbReference type="NCBI Taxonomy" id="1508187"/>
    <lineage>
        <taxon>Eukaryota</taxon>
        <taxon>Fungi</taxon>
        <taxon>Dikarya</taxon>
        <taxon>Ascomycota</taxon>
        <taxon>Pezizomycotina</taxon>
        <taxon>Dothideomycetes</taxon>
        <taxon>Dothideomycetidae</taxon>
        <taxon>Mycosphaerellales</taxon>
        <taxon>Teratosphaeriaceae</taxon>
        <taxon>Meristemomyces</taxon>
    </lineage>
</organism>
<reference evidence="11" key="1">
    <citation type="submission" date="2023-08" db="EMBL/GenBank/DDBJ databases">
        <title>Black Yeasts Isolated from many extreme environments.</title>
        <authorList>
            <person name="Coleine C."/>
            <person name="Stajich J.E."/>
            <person name="Selbmann L."/>
        </authorList>
    </citation>
    <scope>NUCLEOTIDE SEQUENCE</scope>
    <source>
        <strain evidence="11">CCFEE 5401</strain>
    </source>
</reference>
<gene>
    <name evidence="11" type="ORF">LTR62_003515</name>
</gene>
<proteinExistence type="predicted"/>
<evidence type="ECO:0000256" key="5">
    <source>
        <dbReference type="ARBA" id="ARBA00022989"/>
    </source>
</evidence>
<feature type="domain" description="Partial AB-hydrolase lipase" evidence="10">
    <location>
        <begin position="83"/>
        <end position="149"/>
    </location>
</feature>
<keyword evidence="6" id="KW-0443">Lipid metabolism</keyword>
<feature type="compositionally biased region" description="Polar residues" evidence="8">
    <location>
        <begin position="645"/>
        <end position="672"/>
    </location>
</feature>
<dbReference type="EMBL" id="JAVRRL010000024">
    <property type="protein sequence ID" value="KAK5113415.1"/>
    <property type="molecule type" value="Genomic_DNA"/>
</dbReference>
<feature type="transmembrane region" description="Helical" evidence="9">
    <location>
        <begin position="15"/>
        <end position="38"/>
    </location>
</feature>
<keyword evidence="4" id="KW-0442">Lipid degradation</keyword>
<dbReference type="GO" id="GO:0016020">
    <property type="term" value="C:membrane"/>
    <property type="evidence" value="ECO:0007669"/>
    <property type="project" value="UniProtKB-SubCell"/>
</dbReference>
<evidence type="ECO:0000256" key="2">
    <source>
        <dbReference type="ARBA" id="ARBA00022692"/>
    </source>
</evidence>
<dbReference type="Gene3D" id="3.40.50.1820">
    <property type="entry name" value="alpha/beta hydrolase"/>
    <property type="match status" value="1"/>
</dbReference>
<comment type="subcellular location">
    <subcellularLocation>
        <location evidence="1">Membrane</location>
        <topology evidence="1">Single-pass membrane protein</topology>
    </subcellularLocation>
</comment>
<dbReference type="GO" id="GO:0016787">
    <property type="term" value="F:hydrolase activity"/>
    <property type="evidence" value="ECO:0007669"/>
    <property type="project" value="UniProtKB-KW"/>
</dbReference>
<evidence type="ECO:0000256" key="8">
    <source>
        <dbReference type="SAM" id="MobiDB-lite"/>
    </source>
</evidence>
<evidence type="ECO:0000256" key="1">
    <source>
        <dbReference type="ARBA" id="ARBA00004167"/>
    </source>
</evidence>
<keyword evidence="5 9" id="KW-1133">Transmembrane helix</keyword>
<keyword evidence="2 9" id="KW-0812">Transmembrane</keyword>
<dbReference type="Proteomes" id="UP001310890">
    <property type="component" value="Unassembled WGS sequence"/>
</dbReference>
<dbReference type="InterPro" id="IPR006693">
    <property type="entry name" value="AB_hydrolase_lipase"/>
</dbReference>